<dbReference type="EMBL" id="GGEC01006742">
    <property type="protein sequence ID" value="MBW87225.1"/>
    <property type="molecule type" value="Transcribed_RNA"/>
</dbReference>
<proteinExistence type="predicted"/>
<dbReference type="AlphaFoldDB" id="A0A2P2J169"/>
<keyword evidence="1" id="KW-1133">Transmembrane helix</keyword>
<sequence>MSPCPSLADTFVDSIAANHKGKKVMWEDLGDGTTKIHVKVVKLYDNHVQYEGASSGPILMREILGKSEKDRKESFCGCIEDRVLDILQIENARCMPRRSIPTWQILLCFLYREGYWAEVSVSSGDSKYLRGILKPFTVSSALLSLTEDEFHPYGADSVICKPEIDLILCSQLVASQSSQSGPILSGKCDGLGHGKKRNERKLNKHQELSWAAFCKAALNQSQMVLEEVYFSRASYKSKKLKFLKCWIKQVKKFSHSSLTKAEGSMSHQDTPKEADNRLIESIQESEQPIASCPSVGDDSLTGASGVQDEIAVNFQSETMEGFFSNLPHKIQQGLESEEVNLGSLAERLVNSSIYWLCQKCAPENQSPSVEHKDDSARVIGVDLGKLFLREPKDLVAMYRNGNASFQESSVIPSEDASEKMMREYPSSFLLFLFFPLLLCHWILCLIYAFLLLIAF</sequence>
<dbReference type="PANTHER" id="PTHR21556">
    <property type="entry name" value="TRESLIN"/>
    <property type="match status" value="1"/>
</dbReference>
<dbReference type="GO" id="GO:0007095">
    <property type="term" value="P:mitotic G2 DNA damage checkpoint signaling"/>
    <property type="evidence" value="ECO:0007669"/>
    <property type="project" value="TreeGrafter"/>
</dbReference>
<dbReference type="GO" id="GO:0005634">
    <property type="term" value="C:nucleus"/>
    <property type="evidence" value="ECO:0007669"/>
    <property type="project" value="InterPro"/>
</dbReference>
<protein>
    <submittedName>
        <fullName evidence="2">Uncharacterized protein</fullName>
    </submittedName>
</protein>
<accession>A0A2P2J169</accession>
<dbReference type="GO" id="GO:0006260">
    <property type="term" value="P:DNA replication"/>
    <property type="evidence" value="ECO:0007669"/>
    <property type="project" value="InterPro"/>
</dbReference>
<evidence type="ECO:0000313" key="2">
    <source>
        <dbReference type="EMBL" id="MBW87225.1"/>
    </source>
</evidence>
<keyword evidence="1" id="KW-0812">Transmembrane</keyword>
<reference evidence="2" key="1">
    <citation type="submission" date="2018-02" db="EMBL/GenBank/DDBJ databases">
        <title>Rhizophora mucronata_Transcriptome.</title>
        <authorList>
            <person name="Meera S.P."/>
            <person name="Sreeshan A."/>
            <person name="Augustine A."/>
        </authorList>
    </citation>
    <scope>NUCLEOTIDE SEQUENCE</scope>
    <source>
        <tissue evidence="2">Leaf</tissue>
    </source>
</reference>
<dbReference type="GO" id="GO:0003682">
    <property type="term" value="F:chromatin binding"/>
    <property type="evidence" value="ECO:0007669"/>
    <property type="project" value="TreeGrafter"/>
</dbReference>
<keyword evidence="1" id="KW-0472">Membrane</keyword>
<evidence type="ECO:0000256" key="1">
    <source>
        <dbReference type="SAM" id="Phobius"/>
    </source>
</evidence>
<feature type="transmembrane region" description="Helical" evidence="1">
    <location>
        <begin position="428"/>
        <end position="454"/>
    </location>
</feature>
<dbReference type="GO" id="GO:0010212">
    <property type="term" value="P:response to ionizing radiation"/>
    <property type="evidence" value="ECO:0007669"/>
    <property type="project" value="InterPro"/>
</dbReference>
<name>A0A2P2J169_RHIMU</name>
<organism evidence="2">
    <name type="scientific">Rhizophora mucronata</name>
    <name type="common">Asiatic mangrove</name>
    <dbReference type="NCBI Taxonomy" id="61149"/>
    <lineage>
        <taxon>Eukaryota</taxon>
        <taxon>Viridiplantae</taxon>
        <taxon>Streptophyta</taxon>
        <taxon>Embryophyta</taxon>
        <taxon>Tracheophyta</taxon>
        <taxon>Spermatophyta</taxon>
        <taxon>Magnoliopsida</taxon>
        <taxon>eudicotyledons</taxon>
        <taxon>Gunneridae</taxon>
        <taxon>Pentapetalae</taxon>
        <taxon>rosids</taxon>
        <taxon>fabids</taxon>
        <taxon>Malpighiales</taxon>
        <taxon>Rhizophoraceae</taxon>
        <taxon>Rhizophora</taxon>
    </lineage>
</organism>
<dbReference type="InterPro" id="IPR026153">
    <property type="entry name" value="Treslin"/>
</dbReference>
<dbReference type="GO" id="GO:0030174">
    <property type="term" value="P:regulation of DNA-templated DNA replication initiation"/>
    <property type="evidence" value="ECO:0007669"/>
    <property type="project" value="TreeGrafter"/>
</dbReference>
<dbReference type="GO" id="GO:0033314">
    <property type="term" value="P:mitotic DNA replication checkpoint signaling"/>
    <property type="evidence" value="ECO:0007669"/>
    <property type="project" value="InterPro"/>
</dbReference>
<dbReference type="PANTHER" id="PTHR21556:SF2">
    <property type="entry name" value="TRESLIN"/>
    <property type="match status" value="1"/>
</dbReference>